<organism evidence="1 2">
    <name type="scientific">Pyxidicoccus parkwayensis</name>
    <dbReference type="NCBI Taxonomy" id="2813578"/>
    <lineage>
        <taxon>Bacteria</taxon>
        <taxon>Pseudomonadati</taxon>
        <taxon>Myxococcota</taxon>
        <taxon>Myxococcia</taxon>
        <taxon>Myxococcales</taxon>
        <taxon>Cystobacterineae</taxon>
        <taxon>Myxococcaceae</taxon>
        <taxon>Pyxidicoccus</taxon>
    </lineage>
</organism>
<proteinExistence type="predicted"/>
<gene>
    <name evidence="1" type="ORF">JY651_38010</name>
</gene>
<keyword evidence="2" id="KW-1185">Reference proteome</keyword>
<reference evidence="1 2" key="1">
    <citation type="submission" date="2021-02" db="EMBL/GenBank/DDBJ databases">
        <title>De Novo genome assembly of isolated myxobacteria.</title>
        <authorList>
            <person name="Stevens D.C."/>
        </authorList>
    </citation>
    <scope>NUCLEOTIDE SEQUENCE [LARGE SCALE GENOMIC DNA]</scope>
    <source>
        <strain evidence="2">SCPEA02</strain>
    </source>
</reference>
<name>A0ABX7NQ39_9BACT</name>
<dbReference type="RefSeq" id="WP_206722548.1">
    <property type="nucleotide sequence ID" value="NZ_CP071090.1"/>
</dbReference>
<dbReference type="Proteomes" id="UP000662747">
    <property type="component" value="Chromosome"/>
</dbReference>
<sequence length="446" mass="48796">MSTLTLPTEAVVIAYDEKDGLGTLRTSQGVEVRFGASACTDFVPEQGMSVWLVETKPDPLGRGERAKVVNRTGHVEKDRLAQIWEEHAASDACYEREVALLEALGLPGEAIEPSDYETLSPEQRVRLAEGVMELRRTSRLFEEAFTALTELDPTLLHPYLGELSHQHEVEALAWTDAPSSALAPLMDALRMDWHPQQYVSVKDPVAAAALALARSGRDGALRVLEAWVGALDEGARLEALTWLRRADVVPRTSGKLVRNFTPACLEVLPEEPREDEAPVARGTLWRPIPDATCMKCGNSLVDALHLDGDGAALGLPWPARLPTCLTCLSEGGTVHVELSPDGALRSMGADRTSKFPQQPTAPRTQTLDFVPGRTWRSIMMSDGERLHRLGGAPSWVEYPEAPPCPRCREPMHAVGQVRDDDCLFSDTGMLYGVACEGCRIVTTFSQ</sequence>
<evidence type="ECO:0000313" key="1">
    <source>
        <dbReference type="EMBL" id="QSQ20969.1"/>
    </source>
</evidence>
<evidence type="ECO:0000313" key="2">
    <source>
        <dbReference type="Proteomes" id="UP000662747"/>
    </source>
</evidence>
<protein>
    <submittedName>
        <fullName evidence="1">Uncharacterized protein</fullName>
    </submittedName>
</protein>
<accession>A0ABX7NQ39</accession>
<dbReference type="EMBL" id="CP071090">
    <property type="protein sequence ID" value="QSQ20969.1"/>
    <property type="molecule type" value="Genomic_DNA"/>
</dbReference>